<dbReference type="Proteomes" id="UP000006787">
    <property type="component" value="Unassembled WGS sequence"/>
</dbReference>
<protein>
    <recommendedName>
        <fullName evidence="4">Regulatory protein Spx</fullName>
    </recommendedName>
</protein>
<comment type="caution">
    <text evidence="2">The sequence shown here is derived from an EMBL/GenBank/DDBJ whole genome shotgun (WGS) entry which is preliminary data.</text>
</comment>
<sequence>MSFNEAINYLNVHSELIQTPIIVEGDKIQVGYSGDEIRKFIPIIQRRVKLIKY</sequence>
<accession>K2PSH2</accession>
<dbReference type="EMBL" id="AMQS01000043">
    <property type="protein sequence ID" value="EKF50461.1"/>
    <property type="molecule type" value="Genomic_DNA"/>
</dbReference>
<dbReference type="SUPFAM" id="SSF52833">
    <property type="entry name" value="Thioredoxin-like"/>
    <property type="match status" value="1"/>
</dbReference>
<name>K2PSH2_9LACT</name>
<comment type="similarity">
    <text evidence="1">Belongs to the ArsC family.</text>
</comment>
<organism evidence="2 3">
    <name type="scientific">Lactococcus garvieae DCC43</name>
    <dbReference type="NCBI Taxonomy" id="1231377"/>
    <lineage>
        <taxon>Bacteria</taxon>
        <taxon>Bacillati</taxon>
        <taxon>Bacillota</taxon>
        <taxon>Bacilli</taxon>
        <taxon>Lactobacillales</taxon>
        <taxon>Streptococcaceae</taxon>
        <taxon>Lactococcus</taxon>
    </lineage>
</organism>
<dbReference type="PATRIC" id="fig|1231377.3.peg.2165"/>
<evidence type="ECO:0000256" key="1">
    <source>
        <dbReference type="PROSITE-ProRule" id="PRU01282"/>
    </source>
</evidence>
<proteinExistence type="inferred from homology"/>
<evidence type="ECO:0008006" key="4">
    <source>
        <dbReference type="Google" id="ProtNLM"/>
    </source>
</evidence>
<reference evidence="2 3" key="1">
    <citation type="journal article" date="2012" name="J. Bacteriol.">
        <title>Genome Sequence of the Bacteriocin-Producing Strain Lactococcus garvieae DCC43.</title>
        <authorList>
            <person name="Gabrielsen C."/>
            <person name="Brede D.A."/>
            <person name="Hernandez P.E."/>
            <person name="Nes I.F."/>
            <person name="Diep D.B."/>
        </authorList>
    </citation>
    <scope>NUCLEOTIDE SEQUENCE [LARGE SCALE GENOMIC DNA]</scope>
    <source>
        <strain evidence="2 3">DCC43</strain>
    </source>
</reference>
<dbReference type="PROSITE" id="PS51353">
    <property type="entry name" value="ARSC"/>
    <property type="match status" value="1"/>
</dbReference>
<dbReference type="InterPro" id="IPR006660">
    <property type="entry name" value="Arsenate_reductase-like"/>
</dbReference>
<dbReference type="Pfam" id="PF03960">
    <property type="entry name" value="ArsC"/>
    <property type="match status" value="1"/>
</dbReference>
<evidence type="ECO:0000313" key="3">
    <source>
        <dbReference type="Proteomes" id="UP000006787"/>
    </source>
</evidence>
<dbReference type="InterPro" id="IPR036249">
    <property type="entry name" value="Thioredoxin-like_sf"/>
</dbReference>
<dbReference type="Gene3D" id="3.40.30.10">
    <property type="entry name" value="Glutaredoxin"/>
    <property type="match status" value="1"/>
</dbReference>
<evidence type="ECO:0000313" key="2">
    <source>
        <dbReference type="EMBL" id="EKF50461.1"/>
    </source>
</evidence>
<gene>
    <name evidence="2" type="ORF">C426_2183</name>
</gene>
<dbReference type="AlphaFoldDB" id="K2PSH2"/>